<dbReference type="InterPro" id="IPR013087">
    <property type="entry name" value="Znf_C2H2_type"/>
</dbReference>
<keyword evidence="1" id="KW-0472">Membrane</keyword>
<proteinExistence type="predicted"/>
<dbReference type="RefSeq" id="WP_101692116.1">
    <property type="nucleotide sequence ID" value="NZ_JACOPR010000009.1"/>
</dbReference>
<dbReference type="SUPFAM" id="SSF51126">
    <property type="entry name" value="Pectin lyase-like"/>
    <property type="match status" value="1"/>
</dbReference>
<keyword evidence="4" id="KW-1185">Reference proteome</keyword>
<comment type="caution">
    <text evidence="3">The sequence shown here is derived from an EMBL/GenBank/DDBJ whole genome shotgun (WGS) entry which is preliminary data.</text>
</comment>
<feature type="transmembrane region" description="Helical" evidence="1">
    <location>
        <begin position="43"/>
        <end position="62"/>
    </location>
</feature>
<gene>
    <name evidence="3" type="ORF">H8S34_12880</name>
</gene>
<dbReference type="Pfam" id="PF13240">
    <property type="entry name" value="Zn_Ribbon_1"/>
    <property type="match status" value="1"/>
</dbReference>
<dbReference type="InterPro" id="IPR026870">
    <property type="entry name" value="Zinc_ribbon_dom"/>
</dbReference>
<evidence type="ECO:0000313" key="4">
    <source>
        <dbReference type="Proteomes" id="UP000660021"/>
    </source>
</evidence>
<reference evidence="3 4" key="1">
    <citation type="submission" date="2020-08" db="EMBL/GenBank/DDBJ databases">
        <title>Genome public.</title>
        <authorList>
            <person name="Liu C."/>
            <person name="Sun Q."/>
        </authorList>
    </citation>
    <scope>NUCLEOTIDE SEQUENCE [LARGE SCALE GENOMIC DNA]</scope>
    <source>
        <strain evidence="3 4">New-38</strain>
    </source>
</reference>
<keyword evidence="1" id="KW-0812">Transmembrane</keyword>
<dbReference type="PROSITE" id="PS00028">
    <property type="entry name" value="ZINC_FINGER_C2H2_1"/>
    <property type="match status" value="1"/>
</dbReference>
<protein>
    <submittedName>
        <fullName evidence="3">Zinc ribbon domain-containing protein</fullName>
    </submittedName>
</protein>
<accession>A0ABR7HW16</accession>
<dbReference type="Proteomes" id="UP000660021">
    <property type="component" value="Unassembled WGS sequence"/>
</dbReference>
<keyword evidence="1" id="KW-1133">Transmembrane helix</keyword>
<evidence type="ECO:0000256" key="1">
    <source>
        <dbReference type="SAM" id="Phobius"/>
    </source>
</evidence>
<evidence type="ECO:0000259" key="2">
    <source>
        <dbReference type="PROSITE" id="PS00028"/>
    </source>
</evidence>
<sequence length="420" mass="46409">MMEHKCPHCGADLPENAAFCPHCAKDVHARKKVRKPIPLLKKLLLGLLALAVIAAIGGAVWYCNRPYVPQRYDELGVVYYESGDKTYQLLVAWPNDRCAPAPDIYQQGSPDEAYRWPSRWYVNDAATGADAWAEFEPLVGKVTVEVVQDENAADPLTAGEPSHDEEYSPDAAMICSLDFTGDSGEPQIVWTIQMKNGDEIRIRQNIHVTPIITHEYHWQDYPMNTVEELQALLDQTVREVAPSDLIHIYLPPVTYEGDLKLARAYEFYGCTDEGAGRTVLKGSVTIGSGNYQFISYFYDMDFVGDGTDIGIIAPVKTWAIGCSFTGYKTGFQSQGSAWVNVTECTFTDNEVGFHFNSTGQSASDSRYHDNHFVNNGTAVLLENVPTDLTLSFDGSEFSGNGTDIGNPSGHSIDTSKALFQ</sequence>
<organism evidence="3 4">
    <name type="scientific">Pseudoflavonifractor hominis</name>
    <dbReference type="NCBI Taxonomy" id="2763059"/>
    <lineage>
        <taxon>Bacteria</taxon>
        <taxon>Bacillati</taxon>
        <taxon>Bacillota</taxon>
        <taxon>Clostridia</taxon>
        <taxon>Eubacteriales</taxon>
        <taxon>Oscillospiraceae</taxon>
        <taxon>Pseudoflavonifractor</taxon>
    </lineage>
</organism>
<name>A0ABR7HW16_9FIRM</name>
<evidence type="ECO:0000313" key="3">
    <source>
        <dbReference type="EMBL" id="MBC5731714.1"/>
    </source>
</evidence>
<feature type="domain" description="C2H2-type" evidence="2">
    <location>
        <begin position="6"/>
        <end position="28"/>
    </location>
</feature>
<dbReference type="InterPro" id="IPR011050">
    <property type="entry name" value="Pectin_lyase_fold/virulence"/>
</dbReference>
<dbReference type="EMBL" id="JACOPR010000009">
    <property type="protein sequence ID" value="MBC5731714.1"/>
    <property type="molecule type" value="Genomic_DNA"/>
</dbReference>